<gene>
    <name evidence="2" type="ORF">NCTC11343_01606</name>
</gene>
<sequence length="48" mass="5773">MIFFRYSLYFIYFLTFFYPFLLRADTSDIVKKGFDLAERTVCIAVSRS</sequence>
<keyword evidence="1" id="KW-0812">Transmembrane</keyword>
<proteinExistence type="predicted"/>
<name>A0A2X2KSJ1_SPHMU</name>
<accession>A0A2X2KSJ1</accession>
<keyword evidence="1" id="KW-0472">Membrane</keyword>
<evidence type="ECO:0000313" key="2">
    <source>
        <dbReference type="EMBL" id="SPZ85049.1"/>
    </source>
</evidence>
<keyword evidence="1" id="KW-1133">Transmembrane helix</keyword>
<dbReference type="Proteomes" id="UP000251241">
    <property type="component" value="Unassembled WGS sequence"/>
</dbReference>
<organism evidence="2 3">
    <name type="scientific">Sphingobacterium multivorum</name>
    <dbReference type="NCBI Taxonomy" id="28454"/>
    <lineage>
        <taxon>Bacteria</taxon>
        <taxon>Pseudomonadati</taxon>
        <taxon>Bacteroidota</taxon>
        <taxon>Sphingobacteriia</taxon>
        <taxon>Sphingobacteriales</taxon>
        <taxon>Sphingobacteriaceae</taxon>
        <taxon>Sphingobacterium</taxon>
    </lineage>
</organism>
<evidence type="ECO:0000256" key="1">
    <source>
        <dbReference type="SAM" id="Phobius"/>
    </source>
</evidence>
<protein>
    <submittedName>
        <fullName evidence="2">Uncharacterized protein</fullName>
    </submittedName>
</protein>
<reference evidence="2 3" key="1">
    <citation type="submission" date="2018-06" db="EMBL/GenBank/DDBJ databases">
        <authorList>
            <consortium name="Pathogen Informatics"/>
            <person name="Doyle S."/>
        </authorList>
    </citation>
    <scope>NUCLEOTIDE SEQUENCE [LARGE SCALE GENOMIC DNA]</scope>
    <source>
        <strain evidence="2 3">NCTC11343</strain>
    </source>
</reference>
<dbReference type="AlphaFoldDB" id="A0A2X2KSJ1"/>
<dbReference type="EMBL" id="UAUU01000005">
    <property type="protein sequence ID" value="SPZ85049.1"/>
    <property type="molecule type" value="Genomic_DNA"/>
</dbReference>
<evidence type="ECO:0000313" key="3">
    <source>
        <dbReference type="Proteomes" id="UP000251241"/>
    </source>
</evidence>
<feature type="transmembrane region" description="Helical" evidence="1">
    <location>
        <begin position="6"/>
        <end position="22"/>
    </location>
</feature>